<dbReference type="AlphaFoldDB" id="A0A075ASJ4"/>
<evidence type="ECO:0000256" key="7">
    <source>
        <dbReference type="ARBA" id="ARBA00044228"/>
    </source>
</evidence>
<dbReference type="InterPro" id="IPR000649">
    <property type="entry name" value="IF-2B-related"/>
</dbReference>
<dbReference type="STRING" id="988480.A0A075ASJ4"/>
<dbReference type="InterPro" id="IPR037171">
    <property type="entry name" value="NagB/RpiA_transferase-like"/>
</dbReference>
<dbReference type="GO" id="GO:0003743">
    <property type="term" value="F:translation initiation factor activity"/>
    <property type="evidence" value="ECO:0007669"/>
    <property type="project" value="UniProtKB-KW"/>
</dbReference>
<dbReference type="PANTHER" id="PTHR45859">
    <property type="entry name" value="TRANSLATION INITIATION FACTOR EIF-2B SUBUNIT BETA"/>
    <property type="match status" value="1"/>
</dbReference>
<protein>
    <recommendedName>
        <fullName evidence="6">Translation initiation factor eIF2B subunit beta</fullName>
    </recommendedName>
    <alternativeName>
        <fullName evidence="7">eIF2B GDP-GTP exchange factor subunit beta</fullName>
    </alternativeName>
</protein>
<evidence type="ECO:0000313" key="14">
    <source>
        <dbReference type="Proteomes" id="UP000030755"/>
    </source>
</evidence>
<reference evidence="12 14" key="1">
    <citation type="journal article" date="2013" name="Curr. Biol.">
        <title>Shared signatures of parasitism and phylogenomics unite Cryptomycota and microsporidia.</title>
        <authorList>
            <person name="James T.Y."/>
            <person name="Pelin A."/>
            <person name="Bonen L."/>
            <person name="Ahrendt S."/>
            <person name="Sain D."/>
            <person name="Corradi N."/>
            <person name="Stajich J.E."/>
        </authorList>
    </citation>
    <scope>NUCLEOTIDE SEQUENCE [LARGE SCALE GENOMIC DNA]</scope>
    <source>
        <strain evidence="12 14">CSF55</strain>
        <strain evidence="12 14">CSF55</strain>
    </source>
</reference>
<evidence type="ECO:0000313" key="15">
    <source>
        <dbReference type="Proteomes" id="UP000281549"/>
    </source>
</evidence>
<comment type="similarity">
    <text evidence="2 9">Belongs to the eIF-2B alpha/beta/delta subunits family.</text>
</comment>
<dbReference type="InterPro" id="IPR042529">
    <property type="entry name" value="IF_2B-like_C"/>
</dbReference>
<evidence type="ECO:0000313" key="13">
    <source>
        <dbReference type="EMBL" id="RKP21523.1"/>
    </source>
</evidence>
<evidence type="ECO:0000256" key="10">
    <source>
        <dbReference type="SAM" id="Coils"/>
    </source>
</evidence>
<reference evidence="15" key="2">
    <citation type="journal article" date="2018" name="Nat. Microbiol.">
        <title>Leveraging single-cell genomics to expand the fungal tree of life.</title>
        <authorList>
            <person name="Ahrendt S.R."/>
            <person name="Quandt C.A."/>
            <person name="Ciobanu D."/>
            <person name="Clum A."/>
            <person name="Salamov A."/>
            <person name="Andreopoulos B."/>
            <person name="Cheng J.F."/>
            <person name="Woyke T."/>
            <person name="Pelin A."/>
            <person name="Henrissat B."/>
            <person name="Reynolds N.K."/>
            <person name="Benny G.L."/>
            <person name="Smith M.E."/>
            <person name="James T.Y."/>
            <person name="Grigoriev I.V."/>
        </authorList>
    </citation>
    <scope>NUCLEOTIDE SEQUENCE [LARGE SCALE GENOMIC DNA]</scope>
    <source>
        <strain evidence="15">CSF55</strain>
    </source>
</reference>
<dbReference type="Proteomes" id="UP000281549">
    <property type="component" value="Unassembled WGS sequence"/>
</dbReference>
<evidence type="ECO:0000256" key="6">
    <source>
        <dbReference type="ARBA" id="ARBA00044122"/>
    </source>
</evidence>
<dbReference type="GO" id="GO:0005851">
    <property type="term" value="C:eukaryotic translation initiation factor 2B complex"/>
    <property type="evidence" value="ECO:0007669"/>
    <property type="project" value="EnsemblFungi"/>
</dbReference>
<dbReference type="GO" id="GO:0005085">
    <property type="term" value="F:guanyl-nucleotide exchange factor activity"/>
    <property type="evidence" value="ECO:0007669"/>
    <property type="project" value="EnsemblFungi"/>
</dbReference>
<keyword evidence="13" id="KW-0808">Transferase</keyword>
<keyword evidence="4 12" id="KW-0396">Initiation factor</keyword>
<gene>
    <name evidence="12" type="ORF">O9G_001607</name>
    <name evidence="13" type="ORF">ROZALSC1DRAFT_27081</name>
</gene>
<dbReference type="SUPFAM" id="SSF100950">
    <property type="entry name" value="NagB/RpiA/CoA transferase-like"/>
    <property type="match status" value="1"/>
</dbReference>
<dbReference type="GO" id="GO:0016740">
    <property type="term" value="F:transferase activity"/>
    <property type="evidence" value="ECO:0007669"/>
    <property type="project" value="UniProtKB-KW"/>
</dbReference>
<dbReference type="EMBL" id="ML004948">
    <property type="protein sequence ID" value="RKP21523.1"/>
    <property type="molecule type" value="Genomic_DNA"/>
</dbReference>
<feature type="compositionally biased region" description="Low complexity" evidence="11">
    <location>
        <begin position="123"/>
        <end position="133"/>
    </location>
</feature>
<evidence type="ECO:0000256" key="11">
    <source>
        <dbReference type="SAM" id="MobiDB-lite"/>
    </source>
</evidence>
<evidence type="ECO:0000256" key="5">
    <source>
        <dbReference type="ARBA" id="ARBA00022917"/>
    </source>
</evidence>
<feature type="coiled-coil region" evidence="10">
    <location>
        <begin position="220"/>
        <end position="247"/>
    </location>
</feature>
<dbReference type="PANTHER" id="PTHR45859:SF1">
    <property type="entry name" value="TRANSLATION INITIATION FACTOR EIF-2B SUBUNIT BETA"/>
    <property type="match status" value="1"/>
</dbReference>
<accession>A0A075ASJ4</accession>
<dbReference type="Proteomes" id="UP000030755">
    <property type="component" value="Unassembled WGS sequence"/>
</dbReference>
<dbReference type="InterPro" id="IPR051855">
    <property type="entry name" value="eIF2B_beta_subunit"/>
</dbReference>
<dbReference type="HOGENOM" id="CLU_016218_4_3_1"/>
<dbReference type="Gene3D" id="3.40.50.10470">
    <property type="entry name" value="Translation initiation factor eif-2b, domain 2"/>
    <property type="match status" value="1"/>
</dbReference>
<evidence type="ECO:0000313" key="12">
    <source>
        <dbReference type="EMBL" id="EPZ33256.1"/>
    </source>
</evidence>
<name>A0A075ASJ4_ROZAC</name>
<evidence type="ECO:0000256" key="8">
    <source>
        <dbReference type="ARBA" id="ARBA00046432"/>
    </source>
</evidence>
<evidence type="ECO:0000256" key="9">
    <source>
        <dbReference type="RuleBase" id="RU003814"/>
    </source>
</evidence>
<evidence type="ECO:0000256" key="4">
    <source>
        <dbReference type="ARBA" id="ARBA00022540"/>
    </source>
</evidence>
<sequence length="439" mass="48180">MSDIKQVQRVVEAFNTKLKRREIKGSWNCGVETAKLLRLVVSITRWNNASTLMQIIKDVGKELVKAQPTEIVVGNIVRRVLHIIREEYLDDGEEDEFMAYGDNLLDETPSEMSLKSPPPGDSLPPVSLTSSPSQGSNMSLSNVFSSQPVGQASLLRTNSLRRTDSLGSASMKRVDSFRGQQPQSLLPSRASFLADSSMINLLTEVNQSEIDYSIPKCSLKTLVIQQIKDLIEEMEDLQSNIALQALEHIHTNEIIMTIGRSRTVEQFLLSAAKKRKFSVIVAETAPLYSGQELAVSLAKEGLDVTLIPDSAIYAMMGRVNKVILGCHAVMADGGLMSVAGSQQLAVAAKHHSTPVVVCTGLFKLAPVHPHDHDAFNLFLSPSSALPLKNNDGKVDVLQPSFDYVDAGLVTLFITNTGGHPPSYIYRLLGEMYDPRDYCL</sequence>
<keyword evidence="5" id="KW-0648">Protein biosynthesis</keyword>
<dbReference type="EMBL" id="KE561068">
    <property type="protein sequence ID" value="EPZ33256.1"/>
    <property type="molecule type" value="Genomic_DNA"/>
</dbReference>
<evidence type="ECO:0000256" key="3">
    <source>
        <dbReference type="ARBA" id="ARBA00022490"/>
    </source>
</evidence>
<reference evidence="13" key="3">
    <citation type="submission" date="2018-08" db="EMBL/GenBank/DDBJ databases">
        <title>Leveraging single-cell genomics to expand the Fungal Tree of Life.</title>
        <authorList>
            <consortium name="DOE Joint Genome Institute"/>
            <person name="Ahrendt S.R."/>
            <person name="Quandt C.A."/>
            <person name="Ciobanu D."/>
            <person name="Clum A."/>
            <person name="Salamov A."/>
            <person name="Andreopoulos B."/>
            <person name="Cheng J.-F."/>
            <person name="Woyke T."/>
            <person name="Pelin A."/>
            <person name="Henrissat B."/>
            <person name="Reynolds N."/>
            <person name="Benny G.L."/>
            <person name="Smith M.E."/>
            <person name="James T.Y."/>
            <person name="Grigoriev I.V."/>
        </authorList>
    </citation>
    <scope>NUCLEOTIDE SEQUENCE</scope>
    <source>
        <strain evidence="13">CSF55</strain>
    </source>
</reference>
<comment type="subcellular location">
    <subcellularLocation>
        <location evidence="1">Cytoplasm</location>
        <location evidence="1">Cytosol</location>
    </subcellularLocation>
</comment>
<keyword evidence="10" id="KW-0175">Coiled coil</keyword>
<dbReference type="GO" id="GO:0002183">
    <property type="term" value="P:cytoplasmic translational initiation"/>
    <property type="evidence" value="ECO:0007669"/>
    <property type="project" value="EnsemblFungi"/>
</dbReference>
<dbReference type="GO" id="GO:0005829">
    <property type="term" value="C:cytosol"/>
    <property type="evidence" value="ECO:0007669"/>
    <property type="project" value="UniProtKB-SubCell"/>
</dbReference>
<dbReference type="OrthoDB" id="269919at2759"/>
<dbReference type="Pfam" id="PF01008">
    <property type="entry name" value="IF-2B"/>
    <property type="match status" value="2"/>
</dbReference>
<keyword evidence="3" id="KW-0963">Cytoplasm</keyword>
<keyword evidence="14" id="KW-1185">Reference proteome</keyword>
<comment type="subunit">
    <text evidence="8">Component of the translation initiation factor 2B (eIF2B) complex which is a heterodecamer of two sets of five different subunits: alpha, beta, gamma, delta and epsilon. Subunits alpha, beta and delta comprise a regulatory subcomplex and subunits epsilon and gamma comprise a catalytic subcomplex. Within the complex, the hexameric regulatory complex resides at the center, with the two heterodimeric catalytic subcomplexes bound on opposite sides.</text>
</comment>
<evidence type="ECO:0000256" key="2">
    <source>
        <dbReference type="ARBA" id="ARBA00007251"/>
    </source>
</evidence>
<proteinExistence type="inferred from homology"/>
<feature type="region of interest" description="Disordered" evidence="11">
    <location>
        <begin position="108"/>
        <end position="142"/>
    </location>
</feature>
<evidence type="ECO:0000256" key="1">
    <source>
        <dbReference type="ARBA" id="ARBA00004514"/>
    </source>
</evidence>
<organism evidence="12 14">
    <name type="scientific">Rozella allomycis (strain CSF55)</name>
    <dbReference type="NCBI Taxonomy" id="988480"/>
    <lineage>
        <taxon>Eukaryota</taxon>
        <taxon>Fungi</taxon>
        <taxon>Fungi incertae sedis</taxon>
        <taxon>Cryptomycota</taxon>
        <taxon>Cryptomycota incertae sedis</taxon>
        <taxon>Rozella</taxon>
    </lineage>
</organism>
<dbReference type="OMA" id="SHSCAVA"/>